<dbReference type="GeneID" id="64596120"/>
<dbReference type="InterPro" id="IPR029058">
    <property type="entry name" value="AB_hydrolase_fold"/>
</dbReference>
<evidence type="ECO:0000313" key="9">
    <source>
        <dbReference type="Proteomes" id="UP000719766"/>
    </source>
</evidence>
<evidence type="ECO:0000256" key="5">
    <source>
        <dbReference type="ARBA" id="ARBA00023242"/>
    </source>
</evidence>
<protein>
    <submittedName>
        <fullName evidence="8">Uncharacterized protein</fullName>
    </submittedName>
</protein>
<name>A0A9P7DMC9_9AGAM</name>
<dbReference type="RefSeq" id="XP_041163151.1">
    <property type="nucleotide sequence ID" value="XM_041302356.1"/>
</dbReference>
<keyword evidence="5" id="KW-0539">Nucleus</keyword>
<dbReference type="PANTHER" id="PTHR12265:SF30">
    <property type="entry name" value="TRANSMEMBRANE PROTEIN 53"/>
    <property type="match status" value="1"/>
</dbReference>
<evidence type="ECO:0000256" key="7">
    <source>
        <dbReference type="SAM" id="Phobius"/>
    </source>
</evidence>
<proteinExistence type="inferred from homology"/>
<dbReference type="SUPFAM" id="SSF53474">
    <property type="entry name" value="alpha/beta-Hydrolases"/>
    <property type="match status" value="1"/>
</dbReference>
<dbReference type="Pfam" id="PF05705">
    <property type="entry name" value="DUF829"/>
    <property type="match status" value="1"/>
</dbReference>
<feature type="transmembrane region" description="Helical" evidence="7">
    <location>
        <begin position="184"/>
        <end position="208"/>
    </location>
</feature>
<dbReference type="AlphaFoldDB" id="A0A9P7DMC9"/>
<dbReference type="GO" id="GO:0005640">
    <property type="term" value="C:nuclear outer membrane"/>
    <property type="evidence" value="ECO:0007669"/>
    <property type="project" value="UniProtKB-SubCell"/>
</dbReference>
<keyword evidence="9" id="KW-1185">Reference proteome</keyword>
<evidence type="ECO:0000256" key="4">
    <source>
        <dbReference type="ARBA" id="ARBA00023136"/>
    </source>
</evidence>
<dbReference type="InterPro" id="IPR008547">
    <property type="entry name" value="DUF829_TMEM53"/>
</dbReference>
<comment type="similarity">
    <text evidence="1">Belongs to the TMEM53 family.</text>
</comment>
<comment type="caution">
    <text evidence="8">The sequence shown here is derived from an EMBL/GenBank/DDBJ whole genome shotgun (WGS) entry which is preliminary data.</text>
</comment>
<gene>
    <name evidence="8" type="ORF">HD556DRAFT_1350669</name>
</gene>
<accession>A0A9P7DMC9</accession>
<reference evidence="8" key="1">
    <citation type="journal article" date="2020" name="New Phytol.">
        <title>Comparative genomics reveals dynamic genome evolution in host specialist ectomycorrhizal fungi.</title>
        <authorList>
            <person name="Lofgren L.A."/>
            <person name="Nguyen N.H."/>
            <person name="Vilgalys R."/>
            <person name="Ruytinx J."/>
            <person name="Liao H.L."/>
            <person name="Branco S."/>
            <person name="Kuo A."/>
            <person name="LaButti K."/>
            <person name="Lipzen A."/>
            <person name="Andreopoulos W."/>
            <person name="Pangilinan J."/>
            <person name="Riley R."/>
            <person name="Hundley H."/>
            <person name="Na H."/>
            <person name="Barry K."/>
            <person name="Grigoriev I.V."/>
            <person name="Stajich J.E."/>
            <person name="Kennedy P.G."/>
        </authorList>
    </citation>
    <scope>NUCLEOTIDE SEQUENCE</scope>
    <source>
        <strain evidence="8">S12</strain>
    </source>
</reference>
<dbReference type="OrthoDB" id="77878at2759"/>
<evidence type="ECO:0000256" key="6">
    <source>
        <dbReference type="ARBA" id="ARBA00034303"/>
    </source>
</evidence>
<keyword evidence="2 7" id="KW-0812">Transmembrane</keyword>
<evidence type="ECO:0000256" key="1">
    <source>
        <dbReference type="ARBA" id="ARBA00007387"/>
    </source>
</evidence>
<evidence type="ECO:0000313" key="8">
    <source>
        <dbReference type="EMBL" id="KAG1798465.1"/>
    </source>
</evidence>
<keyword evidence="4 7" id="KW-0472">Membrane</keyword>
<evidence type="ECO:0000256" key="3">
    <source>
        <dbReference type="ARBA" id="ARBA00022989"/>
    </source>
</evidence>
<comment type="subcellular location">
    <subcellularLocation>
        <location evidence="6">Nucleus outer membrane</location>
        <topology evidence="6">Single-pass membrane protein</topology>
    </subcellularLocation>
</comment>
<keyword evidence="3 7" id="KW-1133">Transmembrane helix</keyword>
<organism evidence="8 9">
    <name type="scientific">Suillus plorans</name>
    <dbReference type="NCBI Taxonomy" id="116603"/>
    <lineage>
        <taxon>Eukaryota</taxon>
        <taxon>Fungi</taxon>
        <taxon>Dikarya</taxon>
        <taxon>Basidiomycota</taxon>
        <taxon>Agaricomycotina</taxon>
        <taxon>Agaricomycetes</taxon>
        <taxon>Agaricomycetidae</taxon>
        <taxon>Boletales</taxon>
        <taxon>Suillineae</taxon>
        <taxon>Suillaceae</taxon>
        <taxon>Suillus</taxon>
    </lineage>
</organism>
<dbReference type="Proteomes" id="UP000719766">
    <property type="component" value="Unassembled WGS sequence"/>
</dbReference>
<dbReference type="PANTHER" id="PTHR12265">
    <property type="entry name" value="TRANSMEMBRANE PROTEIN 53"/>
    <property type="match status" value="1"/>
</dbReference>
<evidence type="ECO:0000256" key="2">
    <source>
        <dbReference type="ARBA" id="ARBA00022692"/>
    </source>
</evidence>
<sequence>MSLPLIESQKPASGVRSLEGFSTIGTGIYLRSTGEQCQDTTLPNVILIFGWMGAQLRHLQNYTNAYTKLYPNASQIVVRCNPNVFWTTTGTKQRRLMPVIDALEALHCFPSSSSAEPPPRILTHVFSNGGSLQMTLLGHMLRRKYGSALIQQFITSTLILDSCPATGSLKTIKLAFSAVIRNPILRIIVLTMLYTMHFVGLGLSLVLGKRIMVMENLRIEMWNPHVLPWMGHHTPRLYLFSRKDKLIPWQDVTRHAEIAKERGMDARCELFEESEHVAHIRVEPERYWASVQDIWAAAISKGKVEDQRLLT</sequence>
<dbReference type="EMBL" id="JABBWE010000013">
    <property type="protein sequence ID" value="KAG1798465.1"/>
    <property type="molecule type" value="Genomic_DNA"/>
</dbReference>